<reference evidence="3" key="2">
    <citation type="submission" date="2019-10" db="EMBL/GenBank/DDBJ databases">
        <title>Malate fermentation in French cider.</title>
        <authorList>
            <person name="Cousin F.J."/>
            <person name="Medina Fernandez S."/>
            <person name="Misery B."/>
            <person name="Laplace J.-M."/>
            <person name="Cretenet M."/>
        </authorList>
    </citation>
    <scope>NUCLEOTIDE SEQUENCE</scope>
    <source>
        <strain evidence="3">UCMA15901</strain>
    </source>
</reference>
<accession>A0AAP5TEB2</accession>
<protein>
    <recommendedName>
        <fullName evidence="7">DNA-entry nuclease</fullName>
    </recommendedName>
</protein>
<keyword evidence="5" id="KW-1185">Reference proteome</keyword>
<feature type="compositionally biased region" description="Basic and acidic residues" evidence="1">
    <location>
        <begin position="165"/>
        <end position="176"/>
    </location>
</feature>
<dbReference type="InterPro" id="IPR035451">
    <property type="entry name" value="Ada-like_dom_sf"/>
</dbReference>
<feature type="compositionally biased region" description="Basic and acidic residues" evidence="1">
    <location>
        <begin position="133"/>
        <end position="144"/>
    </location>
</feature>
<evidence type="ECO:0000313" key="3">
    <source>
        <dbReference type="EMBL" id="MDV7694933.1"/>
    </source>
</evidence>
<keyword evidence="2" id="KW-0472">Membrane</keyword>
<dbReference type="Proteomes" id="UP000077280">
    <property type="component" value="Unassembled WGS sequence"/>
</dbReference>
<feature type="transmembrane region" description="Helical" evidence="2">
    <location>
        <begin position="6"/>
        <end position="24"/>
    </location>
</feature>
<gene>
    <name evidence="4" type="ORF">A7K95_05915</name>
    <name evidence="3" type="ORF">GA842_08725</name>
</gene>
<dbReference type="AlphaFoldDB" id="A0AAP5TEB2"/>
<reference evidence="4 5" key="1">
    <citation type="submission" date="2016-05" db="EMBL/GenBank/DDBJ databases">
        <title>Draft genome sequence of Pediococcus parvulus 2.6, a probiotic beta-glucan producer strain.</title>
        <authorList>
            <person name="Mohedano M.L."/>
            <person name="Perez-Ramos A."/>
            <person name="Duenas M.T."/>
            <person name="Lamontanara A."/>
            <person name="Orru L."/>
            <person name="Spano G."/>
            <person name="Capozzi V."/>
            <person name="Lopez P."/>
        </authorList>
    </citation>
    <scope>NUCLEOTIDE SEQUENCE [LARGE SCALE GENOMIC DNA]</scope>
    <source>
        <strain evidence="4 5">2.6</strain>
    </source>
</reference>
<dbReference type="SUPFAM" id="SSF57884">
    <property type="entry name" value="Ada DNA repair protein, N-terminal domain (N-Ada 10)"/>
    <property type="match status" value="1"/>
</dbReference>
<keyword evidence="2" id="KW-1133">Transmembrane helix</keyword>
<feature type="transmembrane region" description="Helical" evidence="2">
    <location>
        <begin position="44"/>
        <end position="62"/>
    </location>
</feature>
<evidence type="ECO:0000256" key="2">
    <source>
        <dbReference type="SAM" id="Phobius"/>
    </source>
</evidence>
<evidence type="ECO:0000313" key="6">
    <source>
        <dbReference type="Proteomes" id="UP001275867"/>
    </source>
</evidence>
<feature type="region of interest" description="Disordered" evidence="1">
    <location>
        <begin position="111"/>
        <end position="179"/>
    </location>
</feature>
<proteinExistence type="predicted"/>
<dbReference type="EMBL" id="WERX01000030">
    <property type="protein sequence ID" value="MDV7694933.1"/>
    <property type="molecule type" value="Genomic_DNA"/>
</dbReference>
<sequence length="223" mass="24549">MNSFFAVLIALSILGFIVLEAITLYNKVTHQMLFHVPTTKYKSYILGTVLLFCVAIFGFQFTNPQPVTSAPSVKRIYKTKTVGKKELESAKLRAYALAKISSKITSQSNSVEDLSDKVESAKKASSQSVNSRQESESKQAKKEVQQSSVASQSSTQVSNSTSADKTSKQGDLDTTTKKRIIGNKNSRIYHVPGQAGYHMNSQNAVYFQTEAQAQSAGYRKAKR</sequence>
<dbReference type="Gene3D" id="3.40.10.10">
    <property type="entry name" value="DNA Methylphosphotriester Repair Domain"/>
    <property type="match status" value="1"/>
</dbReference>
<organism evidence="3 6">
    <name type="scientific">Pediococcus parvulus</name>
    <dbReference type="NCBI Taxonomy" id="54062"/>
    <lineage>
        <taxon>Bacteria</taxon>
        <taxon>Bacillati</taxon>
        <taxon>Bacillota</taxon>
        <taxon>Bacilli</taxon>
        <taxon>Lactobacillales</taxon>
        <taxon>Lactobacillaceae</taxon>
        <taxon>Pediococcus</taxon>
    </lineage>
</organism>
<comment type="caution">
    <text evidence="3">The sequence shown here is derived from an EMBL/GenBank/DDBJ whole genome shotgun (WGS) entry which is preliminary data.</text>
</comment>
<name>A0AAP5TEB2_9LACO</name>
<dbReference type="EMBL" id="LXND01000040">
    <property type="protein sequence ID" value="OAD64220.1"/>
    <property type="molecule type" value="Genomic_DNA"/>
</dbReference>
<evidence type="ECO:0008006" key="7">
    <source>
        <dbReference type="Google" id="ProtNLM"/>
    </source>
</evidence>
<evidence type="ECO:0000313" key="5">
    <source>
        <dbReference type="Proteomes" id="UP000077280"/>
    </source>
</evidence>
<keyword evidence="2" id="KW-0812">Transmembrane</keyword>
<feature type="compositionally biased region" description="Polar residues" evidence="1">
    <location>
        <begin position="123"/>
        <end position="132"/>
    </location>
</feature>
<feature type="compositionally biased region" description="Low complexity" evidence="1">
    <location>
        <begin position="145"/>
        <end position="163"/>
    </location>
</feature>
<dbReference type="Proteomes" id="UP001275867">
    <property type="component" value="Unassembled WGS sequence"/>
</dbReference>
<dbReference type="RefSeq" id="WP_068806141.1">
    <property type="nucleotide sequence ID" value="NZ_CP158977.1"/>
</dbReference>
<evidence type="ECO:0000256" key="1">
    <source>
        <dbReference type="SAM" id="MobiDB-lite"/>
    </source>
</evidence>
<evidence type="ECO:0000313" key="4">
    <source>
        <dbReference type="EMBL" id="OAD64220.1"/>
    </source>
</evidence>